<evidence type="ECO:0000313" key="3">
    <source>
        <dbReference type="EMBL" id="MBC3767322.1"/>
    </source>
</evidence>
<comment type="caution">
    <text evidence="3">The sequence shown here is derived from an EMBL/GenBank/DDBJ whole genome shotgun (WGS) entry which is preliminary data.</text>
</comment>
<dbReference type="RefSeq" id="WP_186507844.1">
    <property type="nucleotide sequence ID" value="NZ_JACNEP010000016.1"/>
</dbReference>
<dbReference type="PANTHER" id="PTHR30336">
    <property type="entry name" value="INNER MEMBRANE PROTEIN, PROBABLE PERMEASE"/>
    <property type="match status" value="1"/>
</dbReference>
<protein>
    <submittedName>
        <fullName evidence="3">YdcF family protein</fullName>
    </submittedName>
</protein>
<dbReference type="GO" id="GO:0043164">
    <property type="term" value="P:Gram-negative-bacterium-type cell wall biogenesis"/>
    <property type="evidence" value="ECO:0007669"/>
    <property type="project" value="TreeGrafter"/>
</dbReference>
<dbReference type="PANTHER" id="PTHR30336:SF4">
    <property type="entry name" value="ENVELOPE BIOGENESIS FACTOR ELYC"/>
    <property type="match status" value="1"/>
</dbReference>
<dbReference type="Gene3D" id="3.40.50.620">
    <property type="entry name" value="HUPs"/>
    <property type="match status" value="1"/>
</dbReference>
<dbReference type="GO" id="GO:0000270">
    <property type="term" value="P:peptidoglycan metabolic process"/>
    <property type="evidence" value="ECO:0007669"/>
    <property type="project" value="TreeGrafter"/>
</dbReference>
<dbReference type="CDD" id="cd06259">
    <property type="entry name" value="YdcF-like"/>
    <property type="match status" value="1"/>
</dbReference>
<dbReference type="GO" id="GO:0005886">
    <property type="term" value="C:plasma membrane"/>
    <property type="evidence" value="ECO:0007669"/>
    <property type="project" value="TreeGrafter"/>
</dbReference>
<feature type="transmembrane region" description="Helical" evidence="1">
    <location>
        <begin position="38"/>
        <end position="58"/>
    </location>
</feature>
<dbReference type="InterPro" id="IPR014729">
    <property type="entry name" value="Rossmann-like_a/b/a_fold"/>
</dbReference>
<feature type="transmembrane region" description="Helical" evidence="1">
    <location>
        <begin position="12"/>
        <end position="32"/>
    </location>
</feature>
<name>A0A8J6IXT5_9ALTE</name>
<dbReference type="Pfam" id="PF02698">
    <property type="entry name" value="DUF218"/>
    <property type="match status" value="1"/>
</dbReference>
<dbReference type="AlphaFoldDB" id="A0A8J6IXT5"/>
<keyword evidence="1" id="KW-1133">Transmembrane helix</keyword>
<reference evidence="3" key="1">
    <citation type="journal article" date="2018" name="Int. J. Syst. Evol. Microbiol.">
        <title>Neptunicella marina gen. nov., sp. nov., isolated from surface seawater.</title>
        <authorList>
            <person name="Liu X."/>
            <person name="Lai Q."/>
            <person name="Du Y."/>
            <person name="Zhang X."/>
            <person name="Liu Z."/>
            <person name="Sun F."/>
            <person name="Shao Z."/>
        </authorList>
    </citation>
    <scope>NUCLEOTIDE SEQUENCE</scope>
    <source>
        <strain evidence="3">S27-2</strain>
    </source>
</reference>
<gene>
    <name evidence="3" type="ORF">H8B19_15690</name>
</gene>
<dbReference type="EMBL" id="JACNEP010000016">
    <property type="protein sequence ID" value="MBC3767322.1"/>
    <property type="molecule type" value="Genomic_DNA"/>
</dbReference>
<reference evidence="3" key="2">
    <citation type="submission" date="2020-08" db="EMBL/GenBank/DDBJ databases">
        <authorList>
            <person name="Lai Q."/>
        </authorList>
    </citation>
    <scope>NUCLEOTIDE SEQUENCE</scope>
    <source>
        <strain evidence="3">S27-2</strain>
    </source>
</reference>
<accession>A0A8J6IXT5</accession>
<keyword evidence="1" id="KW-0812">Transmembrane</keyword>
<evidence type="ECO:0000259" key="2">
    <source>
        <dbReference type="Pfam" id="PF02698"/>
    </source>
</evidence>
<keyword evidence="4" id="KW-1185">Reference proteome</keyword>
<feature type="domain" description="DUF218" evidence="2">
    <location>
        <begin position="81"/>
        <end position="243"/>
    </location>
</feature>
<organism evidence="3 4">
    <name type="scientific">Neptunicella marina</name>
    <dbReference type="NCBI Taxonomy" id="2125989"/>
    <lineage>
        <taxon>Bacteria</taxon>
        <taxon>Pseudomonadati</taxon>
        <taxon>Pseudomonadota</taxon>
        <taxon>Gammaproteobacteria</taxon>
        <taxon>Alteromonadales</taxon>
        <taxon>Alteromonadaceae</taxon>
        <taxon>Neptunicella</taxon>
    </lineage>
</organism>
<sequence>MDMFIVKKIAAMLIMPLPAIIALMLLSWIFWWRNKKRVAIACQLASCLLLILVSTPWLPNHVLRDLEQQYHQFDMSTPVNTVVVLGCGHAYDGALPLSAQIKPCSLYRLVEGIRLLKANPDSILITSGQHTQPYTHAQMLKRLAVDMGVAPERIRLQNNSKDTEEEVLALKPMIGSAPFALVTSATHMPRAIHLFEAAGLHPIAAPTEHLVRFDTTEPARWFSDLPRSDNIHKTERFWYETLGQWWLKLRGK</sequence>
<evidence type="ECO:0000256" key="1">
    <source>
        <dbReference type="SAM" id="Phobius"/>
    </source>
</evidence>
<proteinExistence type="predicted"/>
<evidence type="ECO:0000313" key="4">
    <source>
        <dbReference type="Proteomes" id="UP000601768"/>
    </source>
</evidence>
<dbReference type="Proteomes" id="UP000601768">
    <property type="component" value="Unassembled WGS sequence"/>
</dbReference>
<dbReference type="InterPro" id="IPR051599">
    <property type="entry name" value="Cell_Envelope_Assoc"/>
</dbReference>
<dbReference type="InterPro" id="IPR003848">
    <property type="entry name" value="DUF218"/>
</dbReference>
<keyword evidence="1" id="KW-0472">Membrane</keyword>